<dbReference type="EMBL" id="OU342829">
    <property type="protein sequence ID" value="CAG7579793.1"/>
    <property type="molecule type" value="Genomic_DNA"/>
</dbReference>
<name>A0A8D9CEL3_9VIRU</name>
<evidence type="ECO:0000313" key="1">
    <source>
        <dbReference type="EMBL" id="CAG7579793.1"/>
    </source>
</evidence>
<accession>A0A8D9CEL3</accession>
<organism evidence="1">
    <name type="scientific">uncultured marine phage</name>
    <dbReference type="NCBI Taxonomy" id="707152"/>
    <lineage>
        <taxon>Viruses</taxon>
        <taxon>environmental samples</taxon>
    </lineage>
</organism>
<reference evidence="1" key="1">
    <citation type="submission" date="2021-06" db="EMBL/GenBank/DDBJ databases">
        <authorList>
            <person name="Gannon L."/>
            <person name="Redgwell R T."/>
            <person name="Michniewski S."/>
            <person name="Harrison D C."/>
            <person name="Millard A."/>
        </authorList>
    </citation>
    <scope>NUCLEOTIDE SEQUENCE</scope>
</reference>
<gene>
    <name evidence="1" type="ORF">SLAVMIC_00096</name>
</gene>
<protein>
    <submittedName>
        <fullName evidence="1">Uncharacterized protein</fullName>
    </submittedName>
</protein>
<proteinExistence type="predicted"/>
<sequence>MENRKNALTANEVLAMTDEERSKLWSACWHDSRYDAPRCGCRGIQNFKIEQTEYSGDRFIVSWDDRDGSPRILISSCDEKIHQTGDGEWDYGLYKTN</sequence>